<keyword evidence="20" id="KW-0472">Membrane</keyword>
<organism evidence="21 22">
    <name type="scientific">Trametes pubescens</name>
    <name type="common">White-rot fungus</name>
    <dbReference type="NCBI Taxonomy" id="154538"/>
    <lineage>
        <taxon>Eukaryota</taxon>
        <taxon>Fungi</taxon>
        <taxon>Dikarya</taxon>
        <taxon>Basidiomycota</taxon>
        <taxon>Agaricomycotina</taxon>
        <taxon>Agaricomycetes</taxon>
        <taxon>Polyporales</taxon>
        <taxon>Polyporaceae</taxon>
        <taxon>Trametes</taxon>
    </lineage>
</organism>
<evidence type="ECO:0000256" key="18">
    <source>
        <dbReference type="ARBA" id="ARBA00046376"/>
    </source>
</evidence>
<keyword evidence="20" id="KW-0812">Transmembrane</keyword>
<comment type="function">
    <text evidence="17">Lysosomal dipeptide uniporter that selectively exports lysine, arginine or histidine-containing dipeptides with a net positive charge from the lysosome lumen into the cytosol. Could play a role in a specific type of protein O-glycosylation indirectly regulating macrophages migration and tissue invasion. Also essential for liver homeostasis.</text>
</comment>
<feature type="transmembrane region" description="Helical" evidence="20">
    <location>
        <begin position="449"/>
        <end position="471"/>
    </location>
</feature>
<comment type="catalytic activity">
    <reaction evidence="5">
        <text>L-alpha-aminoacyl-L-histidine(out) = L-alpha-aminoacyl-L-histidine(in)</text>
        <dbReference type="Rhea" id="RHEA:79375"/>
        <dbReference type="ChEBI" id="CHEBI:229967"/>
    </reaction>
</comment>
<evidence type="ECO:0000256" key="1">
    <source>
        <dbReference type="ARBA" id="ARBA00004141"/>
    </source>
</evidence>
<feature type="region of interest" description="Disordered" evidence="19">
    <location>
        <begin position="491"/>
        <end position="559"/>
    </location>
</feature>
<evidence type="ECO:0000256" key="5">
    <source>
        <dbReference type="ARBA" id="ARBA00044884"/>
    </source>
</evidence>
<comment type="caution">
    <text evidence="21">The sequence shown here is derived from an EMBL/GenBank/DDBJ whole genome shotgun (WGS) entry which is preliminary data.</text>
</comment>
<dbReference type="Proteomes" id="UP000184267">
    <property type="component" value="Unassembled WGS sequence"/>
</dbReference>
<sequence>MSSADHQAQAPLLSDSREEQERNEYEEDPLDERVAEELLHAEYDRPTPARAATYILGPLKSRLAREMGTNNTEFSLLISAFSLNSTWTPLVGGLLASRLGTTTTSILATGVIFLGQACLLIGNLSDSVRMMAFGMFVFGLGVSPLAVVQETIIVRFFKSHGLGVSLALGLVAGKGASFISALTSYPLSQRFGPHAPFYASTLLTAFSFTINLVYVFSSKWLVRGSGTELEASEIHAEAHSRAASAADMSEAEALKEVAKKRMVNLRDITKLGDVFWAYIGLNVLCGAVWAPFTHLVANILQRRFDLNESDASTKGSYVLAGSVFLYPIIGLVVDRVKKRNIVMKLFLLSATLTLECYIWLALPPQFTKTPIPAIISFATGHGFSPLLLVVIVPRIVPLKYVSTTLGAHKALEQTGSTIFQTLAGLALDIKSKKAESVSPMDGDDGDVQLLLNAFVILNVFEILGIIGLSHLHKRQQAVAARRLSALLPTAVDVDESDEEPSEEPRGGKGSGTDDENWQAESPEGSRHRRSSTLSRHIPLPSSSTPEQSIPLLHGGSRSSTVRGSRYLVDAVIEEEPSDPPVKVQVLRTKAEVRRGELFSVMCGLLIAFAWVLFMVTAWLKLRSKEERGGGGSGNVTALVSHP</sequence>
<dbReference type="PANTHER" id="PTHR23512">
    <property type="entry name" value="MAJOR FACILITATOR SUPERFAMILY DOMAIN-CONTAINING PROTEIN 1"/>
    <property type="match status" value="1"/>
</dbReference>
<comment type="catalytic activity">
    <reaction evidence="9">
        <text>L-arginyl-L-alpha-amino acid(out) = L-arginyl-L-alpha-amino acid(in)</text>
        <dbReference type="Rhea" id="RHEA:79371"/>
        <dbReference type="ChEBI" id="CHEBI:84315"/>
    </reaction>
</comment>
<comment type="catalytic activity">
    <reaction evidence="14">
        <text>L-lysyl-glycine(out) = L-lysyl-glycine(in)</text>
        <dbReference type="Rhea" id="RHEA:79407"/>
        <dbReference type="ChEBI" id="CHEBI:191202"/>
    </reaction>
</comment>
<comment type="catalytic activity">
    <reaction evidence="10">
        <text>L-lysyl-L-lysine(out) = L-lysyl-L-lysine(in)</text>
        <dbReference type="Rhea" id="RHEA:79403"/>
        <dbReference type="ChEBI" id="CHEBI:229956"/>
    </reaction>
</comment>
<comment type="catalytic activity">
    <reaction evidence="8">
        <text>L-aspartyl-L-lysine(out) = L-aspartyl-L-lysine(in)</text>
        <dbReference type="Rhea" id="RHEA:79411"/>
        <dbReference type="ChEBI" id="CHEBI:229953"/>
    </reaction>
</comment>
<comment type="catalytic activity">
    <reaction evidence="4">
        <text>L-alpha-aminoacyl-L-arginine(out) = L-alpha-aminoacyl-L-arginine(in)</text>
        <dbReference type="Rhea" id="RHEA:79367"/>
        <dbReference type="ChEBI" id="CHEBI:229968"/>
    </reaction>
</comment>
<keyword evidence="22" id="KW-1185">Reference proteome</keyword>
<feature type="transmembrane region" description="Helical" evidence="20">
    <location>
        <begin position="197"/>
        <end position="216"/>
    </location>
</feature>
<comment type="catalytic activity">
    <reaction evidence="2">
        <text>L-lysyl-L-alanine(out) = L-lysyl-L-alanine(in)</text>
        <dbReference type="Rhea" id="RHEA:79399"/>
        <dbReference type="ChEBI" id="CHEBI:229954"/>
    </reaction>
</comment>
<evidence type="ECO:0000256" key="2">
    <source>
        <dbReference type="ARBA" id="ARBA00044876"/>
    </source>
</evidence>
<feature type="transmembrane region" description="Helical" evidence="20">
    <location>
        <begin position="106"/>
        <end position="124"/>
    </location>
</feature>
<dbReference type="SUPFAM" id="SSF103473">
    <property type="entry name" value="MFS general substrate transporter"/>
    <property type="match status" value="1"/>
</dbReference>
<evidence type="ECO:0000256" key="11">
    <source>
        <dbReference type="ARBA" id="ARBA00044903"/>
    </source>
</evidence>
<evidence type="ECO:0000256" key="20">
    <source>
        <dbReference type="SAM" id="Phobius"/>
    </source>
</evidence>
<evidence type="ECO:0000256" key="3">
    <source>
        <dbReference type="ARBA" id="ARBA00044878"/>
    </source>
</evidence>
<evidence type="ECO:0000256" key="9">
    <source>
        <dbReference type="ARBA" id="ARBA00044899"/>
    </source>
</evidence>
<keyword evidence="20" id="KW-1133">Transmembrane helix</keyword>
<evidence type="ECO:0000256" key="15">
    <source>
        <dbReference type="ARBA" id="ARBA00044985"/>
    </source>
</evidence>
<feature type="transmembrane region" description="Helical" evidence="20">
    <location>
        <begin position="317"/>
        <end position="333"/>
    </location>
</feature>
<evidence type="ECO:0000256" key="7">
    <source>
        <dbReference type="ARBA" id="ARBA00044893"/>
    </source>
</evidence>
<evidence type="ECO:0000256" key="17">
    <source>
        <dbReference type="ARBA" id="ARBA00045709"/>
    </source>
</evidence>
<comment type="catalytic activity">
    <reaction evidence="7">
        <text>L-alpha-aminoacyl-L-lysine(out) = L-alpha-aminoacyl-L-lysine(in)</text>
        <dbReference type="Rhea" id="RHEA:79383"/>
        <dbReference type="ChEBI" id="CHEBI:229966"/>
    </reaction>
</comment>
<dbReference type="InterPro" id="IPR036259">
    <property type="entry name" value="MFS_trans_sf"/>
</dbReference>
<evidence type="ECO:0000256" key="10">
    <source>
        <dbReference type="ARBA" id="ARBA00044900"/>
    </source>
</evidence>
<feature type="transmembrane region" description="Helical" evidence="20">
    <location>
        <begin position="597"/>
        <end position="619"/>
    </location>
</feature>
<dbReference type="STRING" id="154538.A0A1M2VZ86"/>
<evidence type="ECO:0000256" key="13">
    <source>
        <dbReference type="ARBA" id="ARBA00044919"/>
    </source>
</evidence>
<comment type="subunit">
    <text evidence="18">Homodimer. Interacts with lysosomal protein GLMP (via lumenal domain); the interaction starts while both proteins are still in the endoplasmic reticulum and is required for stabilization of MFSD1 in lysosomes but has no direct effect on its targeting to lysosomes or transporter activity.</text>
</comment>
<dbReference type="EMBL" id="MNAD01000443">
    <property type="protein sequence ID" value="OJT12929.1"/>
    <property type="molecule type" value="Genomic_DNA"/>
</dbReference>
<comment type="catalytic activity">
    <reaction evidence="6">
        <text>L-lysyl-L-alpha-amino acid(out) = L-lysyl-L-alpha-amino acid(in)</text>
        <dbReference type="Rhea" id="RHEA:79387"/>
        <dbReference type="ChEBI" id="CHEBI:229965"/>
    </reaction>
</comment>
<feature type="region of interest" description="Disordered" evidence="19">
    <location>
        <begin position="1"/>
        <end position="31"/>
    </location>
</feature>
<evidence type="ECO:0000256" key="8">
    <source>
        <dbReference type="ARBA" id="ARBA00044898"/>
    </source>
</evidence>
<dbReference type="GO" id="GO:0022857">
    <property type="term" value="F:transmembrane transporter activity"/>
    <property type="evidence" value="ECO:0007669"/>
    <property type="project" value="InterPro"/>
</dbReference>
<name>A0A1M2VZ86_TRAPU</name>
<evidence type="ECO:0000256" key="12">
    <source>
        <dbReference type="ARBA" id="ARBA00044912"/>
    </source>
</evidence>
<dbReference type="InterPro" id="IPR052187">
    <property type="entry name" value="MFSD1"/>
</dbReference>
<protein>
    <recommendedName>
        <fullName evidence="15">Lysosomal dipeptide transporter MFSD1</fullName>
    </recommendedName>
    <alternativeName>
        <fullName evidence="16">Major facilitator superfamily domain-containing protein 1</fullName>
    </alternativeName>
</protein>
<proteinExistence type="predicted"/>
<feature type="transmembrane region" description="Helical" evidence="20">
    <location>
        <begin position="275"/>
        <end position="297"/>
    </location>
</feature>
<comment type="catalytic activity">
    <reaction evidence="3">
        <text>L-histidyl-glycine(out) = L-histidyl-glycine(in)</text>
        <dbReference type="Rhea" id="RHEA:79395"/>
        <dbReference type="ChEBI" id="CHEBI:229957"/>
    </reaction>
</comment>
<evidence type="ECO:0000256" key="16">
    <source>
        <dbReference type="ARBA" id="ARBA00045018"/>
    </source>
</evidence>
<dbReference type="AlphaFoldDB" id="A0A1M2VZ86"/>
<accession>A0A1M2VZ86</accession>
<evidence type="ECO:0000256" key="19">
    <source>
        <dbReference type="SAM" id="MobiDB-lite"/>
    </source>
</evidence>
<dbReference type="InterPro" id="IPR011701">
    <property type="entry name" value="MFS"/>
</dbReference>
<feature type="transmembrane region" description="Helical" evidence="20">
    <location>
        <begin position="74"/>
        <end position="94"/>
    </location>
</feature>
<evidence type="ECO:0000256" key="14">
    <source>
        <dbReference type="ARBA" id="ARBA00044924"/>
    </source>
</evidence>
<evidence type="ECO:0000313" key="22">
    <source>
        <dbReference type="Proteomes" id="UP000184267"/>
    </source>
</evidence>
<evidence type="ECO:0000256" key="4">
    <source>
        <dbReference type="ARBA" id="ARBA00044881"/>
    </source>
</evidence>
<evidence type="ECO:0000313" key="21">
    <source>
        <dbReference type="EMBL" id="OJT12929.1"/>
    </source>
</evidence>
<comment type="catalytic activity">
    <reaction evidence="11">
        <text>L-arginyl-glycine(out) = L-arginyl-glycine(in)</text>
        <dbReference type="Rhea" id="RHEA:79391"/>
        <dbReference type="ChEBI" id="CHEBI:229955"/>
    </reaction>
</comment>
<dbReference type="Pfam" id="PF07690">
    <property type="entry name" value="MFS_1"/>
    <property type="match status" value="1"/>
</dbReference>
<dbReference type="Gene3D" id="1.20.1250.20">
    <property type="entry name" value="MFS general substrate transporter like domains"/>
    <property type="match status" value="1"/>
</dbReference>
<feature type="transmembrane region" description="Helical" evidence="20">
    <location>
        <begin position="345"/>
        <end position="362"/>
    </location>
</feature>
<dbReference type="GO" id="GO:0016020">
    <property type="term" value="C:membrane"/>
    <property type="evidence" value="ECO:0007669"/>
    <property type="project" value="UniProtKB-SubCell"/>
</dbReference>
<comment type="catalytic activity">
    <reaction evidence="12">
        <text>L-histidyl-L-alpha-amino acid(out) = L-histidyl-L-alpha-amino acid(in)</text>
        <dbReference type="Rhea" id="RHEA:79379"/>
        <dbReference type="ChEBI" id="CHEBI:229964"/>
    </reaction>
</comment>
<dbReference type="OrthoDB" id="10255148at2759"/>
<reference evidence="21 22" key="1">
    <citation type="submission" date="2016-10" db="EMBL/GenBank/DDBJ databases">
        <title>Genome sequence of the basidiomycete white-rot fungus Trametes pubescens.</title>
        <authorList>
            <person name="Makela M.R."/>
            <person name="Granchi Z."/>
            <person name="Peng M."/>
            <person name="De Vries R.P."/>
            <person name="Grigoriev I."/>
            <person name="Riley R."/>
            <person name="Hilden K."/>
        </authorList>
    </citation>
    <scope>NUCLEOTIDE SEQUENCE [LARGE SCALE GENOMIC DNA]</scope>
    <source>
        <strain evidence="21 22">FBCC735</strain>
    </source>
</reference>
<dbReference type="PANTHER" id="PTHR23512:SF12">
    <property type="entry name" value="TRANSPORTER, PUTATIVE (AFU_ORTHOLOGUE AFUA_4G00260)-RELATED"/>
    <property type="match status" value="1"/>
</dbReference>
<comment type="subcellular location">
    <subcellularLocation>
        <location evidence="1">Membrane</location>
        <topology evidence="1">Multi-pass membrane protein</topology>
    </subcellularLocation>
</comment>
<gene>
    <name evidence="21" type="ORF">TRAPUB_10494</name>
</gene>
<dbReference type="OMA" id="IWAPFTH"/>
<feature type="transmembrane region" description="Helical" evidence="20">
    <location>
        <begin position="130"/>
        <end position="148"/>
    </location>
</feature>
<comment type="catalytic activity">
    <reaction evidence="13">
        <text>L-alanyl-L-lysine(out) = L-alanyl-L-lysine(in)</text>
        <dbReference type="Rhea" id="RHEA:79415"/>
        <dbReference type="ChEBI" id="CHEBI:192470"/>
    </reaction>
</comment>
<evidence type="ECO:0000256" key="6">
    <source>
        <dbReference type="ARBA" id="ARBA00044891"/>
    </source>
</evidence>
<feature type="compositionally biased region" description="Acidic residues" evidence="19">
    <location>
        <begin position="492"/>
        <end position="501"/>
    </location>
</feature>